<dbReference type="PANTHER" id="PTHR23354:SF68">
    <property type="entry name" value="NUCLEAR RECEPTOR COACTIVATOR 7"/>
    <property type="match status" value="1"/>
</dbReference>
<evidence type="ECO:0000313" key="3">
    <source>
        <dbReference type="Proteomes" id="UP001501920"/>
    </source>
</evidence>
<evidence type="ECO:0000259" key="1">
    <source>
        <dbReference type="PROSITE" id="PS51886"/>
    </source>
</evidence>
<dbReference type="InterPro" id="IPR006571">
    <property type="entry name" value="TLDc_dom"/>
</dbReference>
<dbReference type="GO" id="GO:0006357">
    <property type="term" value="P:regulation of transcription by RNA polymerase II"/>
    <property type="evidence" value="ECO:0007669"/>
    <property type="project" value="TreeGrafter"/>
</dbReference>
<dbReference type="GeneTree" id="ENSGT00940000155141"/>
<proteinExistence type="predicted"/>
<dbReference type="GO" id="GO:0005634">
    <property type="term" value="C:nucleus"/>
    <property type="evidence" value="ECO:0007669"/>
    <property type="project" value="TreeGrafter"/>
</dbReference>
<dbReference type="Proteomes" id="UP001501920">
    <property type="component" value="Chromosome 24"/>
</dbReference>
<feature type="domain" description="TLDc" evidence="1">
    <location>
        <begin position="52"/>
        <end position="213"/>
    </location>
</feature>
<reference evidence="2" key="2">
    <citation type="submission" date="2025-08" db="UniProtKB">
        <authorList>
            <consortium name="Ensembl"/>
        </authorList>
    </citation>
    <scope>IDENTIFICATION</scope>
</reference>
<protein>
    <recommendedName>
        <fullName evidence="1">TLDc domain-containing protein</fullName>
    </recommendedName>
</protein>
<dbReference type="AlphaFoldDB" id="A0AAR2K0T7"/>
<reference evidence="2" key="3">
    <citation type="submission" date="2025-09" db="UniProtKB">
        <authorList>
            <consortium name="Ensembl"/>
        </authorList>
    </citation>
    <scope>IDENTIFICATION</scope>
</reference>
<evidence type="ECO:0000313" key="2">
    <source>
        <dbReference type="Ensembl" id="ENSPNAP00000057860.1"/>
    </source>
</evidence>
<dbReference type="PROSITE" id="PS51886">
    <property type="entry name" value="TLDC"/>
    <property type="match status" value="1"/>
</dbReference>
<dbReference type="Pfam" id="PF07534">
    <property type="entry name" value="TLD"/>
    <property type="match status" value="1"/>
</dbReference>
<organism evidence="2 3">
    <name type="scientific">Pygocentrus nattereri</name>
    <name type="common">Red-bellied piranha</name>
    <dbReference type="NCBI Taxonomy" id="42514"/>
    <lineage>
        <taxon>Eukaryota</taxon>
        <taxon>Metazoa</taxon>
        <taxon>Chordata</taxon>
        <taxon>Craniata</taxon>
        <taxon>Vertebrata</taxon>
        <taxon>Euteleostomi</taxon>
        <taxon>Actinopterygii</taxon>
        <taxon>Neopterygii</taxon>
        <taxon>Teleostei</taxon>
        <taxon>Ostariophysi</taxon>
        <taxon>Characiformes</taxon>
        <taxon>Characoidei</taxon>
        <taxon>Pygocentrus</taxon>
    </lineage>
</organism>
<dbReference type="PANTHER" id="PTHR23354">
    <property type="entry name" value="NUCLEOLAR PROTEIN 7/ESTROGEN RECEPTOR COACTIVATOR-RELATED"/>
    <property type="match status" value="1"/>
</dbReference>
<reference evidence="2 3" key="1">
    <citation type="submission" date="2020-10" db="EMBL/GenBank/DDBJ databases">
        <title>Pygocentrus nattereri (red-bellied piranha) genome, fPygNat1, primary haplotype.</title>
        <authorList>
            <person name="Myers G."/>
            <person name="Meyer A."/>
            <person name="Karagic N."/>
            <person name="Pippel M."/>
            <person name="Winkler S."/>
            <person name="Tracey A."/>
            <person name="Wood J."/>
            <person name="Formenti G."/>
            <person name="Howe K."/>
            <person name="Fedrigo O."/>
            <person name="Jarvis E.D."/>
        </authorList>
    </citation>
    <scope>NUCLEOTIDE SEQUENCE [LARGE SCALE GENOMIC DNA]</scope>
</reference>
<keyword evidence="3" id="KW-1185">Reference proteome</keyword>
<accession>A0AAR2K0T7</accession>
<dbReference type="GO" id="GO:0006979">
    <property type="term" value="P:response to oxidative stress"/>
    <property type="evidence" value="ECO:0007669"/>
    <property type="project" value="TreeGrafter"/>
</dbReference>
<sequence>MIDSLLCESSPKNWEIITVRKSARSQSVCSTPSVCMSEDEEETLPALNHTSYILQEHHIESLAAHLPPRVQGCVWDLVYSTVQHGTSLRTLYRKTAQIERPVLLLIKDLHNQVFGAFSSHTFRVSDSCYGTGETFLFTFGPEFKTFCWSGENSYFVRGFLDSLQMGGGGGPFGLWLDADLCRGSTFSCNTFRNQPLSPHQDFTIQAVEVWTFQ</sequence>
<dbReference type="Ensembl" id="ENSPNAT00000065701.1">
    <property type="protein sequence ID" value="ENSPNAP00000057860.1"/>
    <property type="gene ID" value="ENSPNAG00000034911.1"/>
</dbReference>
<name>A0AAR2K0T7_PYGNA</name>
<dbReference type="SMART" id="SM00584">
    <property type="entry name" value="TLDc"/>
    <property type="match status" value="1"/>
</dbReference>